<accession>A0ABT3KQW9</accession>
<name>A0ABT3KQW9_9BURK</name>
<keyword evidence="5" id="KW-0184">Conjugation</keyword>
<evidence type="ECO:0000259" key="7">
    <source>
        <dbReference type="Pfam" id="PF10502"/>
    </source>
</evidence>
<evidence type="ECO:0000256" key="4">
    <source>
        <dbReference type="ARBA" id="ARBA00022764"/>
    </source>
</evidence>
<dbReference type="NCBIfam" id="TIGR02771">
    <property type="entry name" value="TraF_Ti"/>
    <property type="match status" value="1"/>
</dbReference>
<keyword evidence="4" id="KW-0574">Periplasm</keyword>
<keyword evidence="9" id="KW-1185">Reference proteome</keyword>
<feature type="domain" description="Peptidase S26" evidence="7">
    <location>
        <begin position="30"/>
        <end position="165"/>
    </location>
</feature>
<evidence type="ECO:0000256" key="3">
    <source>
        <dbReference type="ARBA" id="ARBA00022729"/>
    </source>
</evidence>
<sequence>MRRTRTRIVAGVACAGVAVLALAAAGARVNTSKSIPLGLYWASSAPVDKGVYILFCPPQRSVFDDARDRGYIGAGFCPGGYGYMMKRVVATRDDTVAVADDGVRVNGELLAHSAPIRTDRSGRALPRYRSGRYKLGESELLPMSDASATSFDARYFGPIERAQIRSVLRPLITW</sequence>
<evidence type="ECO:0000313" key="9">
    <source>
        <dbReference type="Proteomes" id="UP001208935"/>
    </source>
</evidence>
<gene>
    <name evidence="8" type="primary">traF</name>
    <name evidence="8" type="ORF">D5039_05785</name>
</gene>
<organism evidence="8 9">
    <name type="scientific">Verminephrobacter aporrectodeae subsp. tuberculatae</name>
    <dbReference type="NCBI Taxonomy" id="1110392"/>
    <lineage>
        <taxon>Bacteria</taxon>
        <taxon>Pseudomonadati</taxon>
        <taxon>Pseudomonadota</taxon>
        <taxon>Betaproteobacteria</taxon>
        <taxon>Burkholderiales</taxon>
        <taxon>Comamonadaceae</taxon>
        <taxon>Verminephrobacter</taxon>
    </lineage>
</organism>
<evidence type="ECO:0000313" key="8">
    <source>
        <dbReference type="EMBL" id="MCW5320696.1"/>
    </source>
</evidence>
<evidence type="ECO:0000256" key="1">
    <source>
        <dbReference type="ARBA" id="ARBA00004418"/>
    </source>
</evidence>
<dbReference type="Pfam" id="PF10502">
    <property type="entry name" value="Peptidase_S26"/>
    <property type="match status" value="1"/>
</dbReference>
<feature type="signal peptide" evidence="6">
    <location>
        <begin position="1"/>
        <end position="23"/>
    </location>
</feature>
<evidence type="ECO:0000256" key="2">
    <source>
        <dbReference type="ARBA" id="ARBA00005849"/>
    </source>
</evidence>
<dbReference type="Proteomes" id="UP001208935">
    <property type="component" value="Unassembled WGS sequence"/>
</dbReference>
<dbReference type="NCBIfam" id="NF010459">
    <property type="entry name" value="PRK13884.1"/>
    <property type="match status" value="1"/>
</dbReference>
<dbReference type="InterPro" id="IPR014139">
    <property type="entry name" value="Peptidase_S26C_TraF"/>
</dbReference>
<dbReference type="Gene3D" id="2.10.109.10">
    <property type="entry name" value="Umud Fragment, subunit A"/>
    <property type="match status" value="1"/>
</dbReference>
<proteinExistence type="inferred from homology"/>
<dbReference type="EMBL" id="QZCW01000001">
    <property type="protein sequence ID" value="MCW5320696.1"/>
    <property type="molecule type" value="Genomic_DNA"/>
</dbReference>
<dbReference type="InterPro" id="IPR019533">
    <property type="entry name" value="Peptidase_S26"/>
</dbReference>
<comment type="caution">
    <text evidence="8">The sequence shown here is derived from an EMBL/GenBank/DDBJ whole genome shotgun (WGS) entry which is preliminary data.</text>
</comment>
<dbReference type="GeneID" id="77321571"/>
<evidence type="ECO:0000256" key="5">
    <source>
        <dbReference type="ARBA" id="ARBA00022971"/>
    </source>
</evidence>
<comment type="subcellular location">
    <subcellularLocation>
        <location evidence="1">Periplasm</location>
    </subcellularLocation>
</comment>
<keyword evidence="3 6" id="KW-0732">Signal</keyword>
<evidence type="ECO:0000256" key="6">
    <source>
        <dbReference type="SAM" id="SignalP"/>
    </source>
</evidence>
<dbReference type="SUPFAM" id="SSF51306">
    <property type="entry name" value="LexA/Signal peptidase"/>
    <property type="match status" value="1"/>
</dbReference>
<comment type="similarity">
    <text evidence="2">Belongs to the peptidase S26C family.</text>
</comment>
<feature type="chain" id="PRO_5046429538" evidence="6">
    <location>
        <begin position="24"/>
        <end position="174"/>
    </location>
</feature>
<dbReference type="RefSeq" id="WP_010104263.1">
    <property type="nucleotide sequence ID" value="NZ_QZCV01000001.1"/>
</dbReference>
<reference evidence="9" key="1">
    <citation type="submission" date="2023-07" db="EMBL/GenBank/DDBJ databases">
        <title>Verminephrobacter genomes.</title>
        <authorList>
            <person name="Lund M.B."/>
        </authorList>
    </citation>
    <scope>NUCLEOTIDE SEQUENCE [LARGE SCALE GENOMIC DNA]</scope>
    <source>
        <strain evidence="9">AtM5-05</strain>
    </source>
</reference>
<protein>
    <submittedName>
        <fullName evidence="8">Conjugative transfer signal peptidase TraF</fullName>
    </submittedName>
</protein>
<dbReference type="InterPro" id="IPR036286">
    <property type="entry name" value="LexA/Signal_pep-like_sf"/>
</dbReference>